<protein>
    <submittedName>
        <fullName evidence="1">Uncharacterized protein</fullName>
    </submittedName>
</protein>
<evidence type="ECO:0000313" key="2">
    <source>
        <dbReference type="Proteomes" id="UP000629468"/>
    </source>
</evidence>
<reference evidence="1 2" key="1">
    <citation type="journal article" name="Sci. Rep.">
        <title>Telomere-to-telomere assembled and centromere annotated genomes of the two main subspecies of the button mushroom Agaricus bisporus reveal especially polymorphic chromosome ends.</title>
        <authorList>
            <person name="Sonnenberg A.S.M."/>
            <person name="Sedaghat-Telgerd N."/>
            <person name="Lavrijssen B."/>
            <person name="Ohm R.A."/>
            <person name="Hendrickx P.M."/>
            <person name="Scholtmeijer K."/>
            <person name="Baars J.J.P."/>
            <person name="van Peer A."/>
        </authorList>
    </citation>
    <scope>NUCLEOTIDE SEQUENCE [LARGE SCALE GENOMIC DNA]</scope>
    <source>
        <strain evidence="1 2">H119_p4</strain>
    </source>
</reference>
<comment type="caution">
    <text evidence="1">The sequence shown here is derived from an EMBL/GenBank/DDBJ whole genome shotgun (WGS) entry which is preliminary data.</text>
</comment>
<evidence type="ECO:0000313" key="1">
    <source>
        <dbReference type="EMBL" id="KAF7768016.1"/>
    </source>
</evidence>
<organism evidence="1 2">
    <name type="scientific">Agaricus bisporus var. burnettii</name>
    <dbReference type="NCBI Taxonomy" id="192524"/>
    <lineage>
        <taxon>Eukaryota</taxon>
        <taxon>Fungi</taxon>
        <taxon>Dikarya</taxon>
        <taxon>Basidiomycota</taxon>
        <taxon>Agaricomycotina</taxon>
        <taxon>Agaricomycetes</taxon>
        <taxon>Agaricomycetidae</taxon>
        <taxon>Agaricales</taxon>
        <taxon>Agaricineae</taxon>
        <taxon>Agaricaceae</taxon>
        <taxon>Agaricus</taxon>
    </lineage>
</organism>
<dbReference type="Proteomes" id="UP000629468">
    <property type="component" value="Unassembled WGS sequence"/>
</dbReference>
<dbReference type="AlphaFoldDB" id="A0A8H7C7S0"/>
<gene>
    <name evidence="1" type="ORF">Agabi119p4_7259</name>
</gene>
<dbReference type="EMBL" id="JABXXO010000010">
    <property type="protein sequence ID" value="KAF7768016.1"/>
    <property type="molecule type" value="Genomic_DNA"/>
</dbReference>
<sequence length="350" mass="38719">MATDAPPTAYKEASSSIEWDTLTEEDQMKQQEEMAKFLGELGTVEKFIEACKDVGRTAAAIGGEFRTVKNGLADLHAKYGHHFFKLIITYIPRWDWLMTRWNEILLSSKKLAIETALALIHYGEVLAVIADIQTQSQLKGAQNALRVYVESHPISVATEVADGFKNLKIDLQDFSEDFATYAGSYCSDPIAIVVPFESIKQCQETIADLDDKIQKSAMALGCSAVFGTLLSDNPVSSISHYVVPRNEAQAKLGKLNLSIGCPVTLDRLIALIAMQTDFEKFKPDITGICDELSSFANIWAFATLQSIEINAALDEGMVVLTRKKFQMKLALLIIQIEPLREGLRAYAAQI</sequence>
<proteinExistence type="predicted"/>
<name>A0A8H7C7S0_AGABI</name>
<accession>A0A8H7C7S0</accession>